<dbReference type="PANTHER" id="PTHR23268">
    <property type="entry name" value="T-CELL RECEPTOR BETA CHAIN"/>
    <property type="match status" value="1"/>
</dbReference>
<evidence type="ECO:0000313" key="5">
    <source>
        <dbReference type="Ensembl" id="ENSSLUP00000000543.1"/>
    </source>
</evidence>
<feature type="signal peptide" evidence="3">
    <location>
        <begin position="1"/>
        <end position="17"/>
    </location>
</feature>
<reference evidence="5" key="1">
    <citation type="submission" date="2025-08" db="UniProtKB">
        <authorList>
            <consortium name="Ensembl"/>
        </authorList>
    </citation>
    <scope>IDENTIFICATION</scope>
</reference>
<proteinExistence type="predicted"/>
<dbReference type="Pfam" id="PF07686">
    <property type="entry name" value="V-set"/>
    <property type="match status" value="1"/>
</dbReference>
<dbReference type="Proteomes" id="UP000694568">
    <property type="component" value="Unplaced"/>
</dbReference>
<reference evidence="5" key="2">
    <citation type="submission" date="2025-09" db="UniProtKB">
        <authorList>
            <consortium name="Ensembl"/>
        </authorList>
    </citation>
    <scope>IDENTIFICATION</scope>
</reference>
<dbReference type="GO" id="GO:0007166">
    <property type="term" value="P:cell surface receptor signaling pathway"/>
    <property type="evidence" value="ECO:0007669"/>
    <property type="project" value="TreeGrafter"/>
</dbReference>
<keyword evidence="1 3" id="KW-0732">Signal</keyword>
<evidence type="ECO:0000313" key="6">
    <source>
        <dbReference type="Proteomes" id="UP000694568"/>
    </source>
</evidence>
<dbReference type="InterPro" id="IPR013783">
    <property type="entry name" value="Ig-like_fold"/>
</dbReference>
<accession>A0A8C9WUQ3</accession>
<dbReference type="PROSITE" id="PS50835">
    <property type="entry name" value="IG_LIKE"/>
    <property type="match status" value="1"/>
</dbReference>
<dbReference type="InterPro" id="IPR007110">
    <property type="entry name" value="Ig-like_dom"/>
</dbReference>
<dbReference type="InterPro" id="IPR050413">
    <property type="entry name" value="TCR_beta_variable"/>
</dbReference>
<dbReference type="SUPFAM" id="SSF48726">
    <property type="entry name" value="Immunoglobulin"/>
    <property type="match status" value="1"/>
</dbReference>
<evidence type="ECO:0000256" key="1">
    <source>
        <dbReference type="ARBA" id="ARBA00022729"/>
    </source>
</evidence>
<evidence type="ECO:0000259" key="4">
    <source>
        <dbReference type="PROSITE" id="PS50835"/>
    </source>
</evidence>
<dbReference type="GeneTree" id="ENSGT01140000282817"/>
<keyword evidence="6" id="KW-1185">Reference proteome</keyword>
<evidence type="ECO:0000256" key="2">
    <source>
        <dbReference type="ARBA" id="ARBA00022859"/>
    </source>
</evidence>
<dbReference type="Gene3D" id="2.60.40.10">
    <property type="entry name" value="Immunoglobulins"/>
    <property type="match status" value="1"/>
</dbReference>
<evidence type="ECO:0000256" key="3">
    <source>
        <dbReference type="SAM" id="SignalP"/>
    </source>
</evidence>
<dbReference type="AlphaFoldDB" id="A0A8C9WUQ3"/>
<organism evidence="5 6">
    <name type="scientific">Sander lucioperca</name>
    <name type="common">Pike-perch</name>
    <name type="synonym">Perca lucioperca</name>
    <dbReference type="NCBI Taxonomy" id="283035"/>
    <lineage>
        <taxon>Eukaryota</taxon>
        <taxon>Metazoa</taxon>
        <taxon>Chordata</taxon>
        <taxon>Craniata</taxon>
        <taxon>Vertebrata</taxon>
        <taxon>Euteleostomi</taxon>
        <taxon>Actinopterygii</taxon>
        <taxon>Neopterygii</taxon>
        <taxon>Teleostei</taxon>
        <taxon>Neoteleostei</taxon>
        <taxon>Acanthomorphata</taxon>
        <taxon>Eupercaria</taxon>
        <taxon>Perciformes</taxon>
        <taxon>Percoidei</taxon>
        <taxon>Percidae</taxon>
        <taxon>Luciopercinae</taxon>
        <taxon>Sander</taxon>
    </lineage>
</organism>
<dbReference type="GO" id="GO:0002376">
    <property type="term" value="P:immune system process"/>
    <property type="evidence" value="ECO:0007669"/>
    <property type="project" value="UniProtKB-KW"/>
</dbReference>
<sequence length="116" mass="13013">MCHVFLVCVFSTGSSLSDQVLQTPADIYSRPGQPAKIRCLHTSPSYNQILWYKQSKRQLQFLGYVYYNDGYPETGVTVTMEGSANKDQNCTLTIKELSLSSSVVYFCAVGNNQYDC</sequence>
<feature type="domain" description="Ig-like" evidence="4">
    <location>
        <begin position="18"/>
        <end position="116"/>
    </location>
</feature>
<dbReference type="InterPro" id="IPR036179">
    <property type="entry name" value="Ig-like_dom_sf"/>
</dbReference>
<dbReference type="PANTHER" id="PTHR23268:SF102">
    <property type="entry name" value="IMMUNOGLOBULIN V-SET DOMAIN-CONTAINING PROTEIN"/>
    <property type="match status" value="1"/>
</dbReference>
<dbReference type="GO" id="GO:0005886">
    <property type="term" value="C:plasma membrane"/>
    <property type="evidence" value="ECO:0007669"/>
    <property type="project" value="TreeGrafter"/>
</dbReference>
<dbReference type="InterPro" id="IPR013106">
    <property type="entry name" value="Ig_V-set"/>
</dbReference>
<name>A0A8C9WUQ3_SANLU</name>
<dbReference type="Ensembl" id="ENSSLUT00000000589.1">
    <property type="protein sequence ID" value="ENSSLUP00000000543.1"/>
    <property type="gene ID" value="ENSSLUG00000000332.1"/>
</dbReference>
<feature type="chain" id="PRO_5045270804" description="Ig-like domain-containing protein" evidence="3">
    <location>
        <begin position="18"/>
        <end position="116"/>
    </location>
</feature>
<keyword evidence="2" id="KW-0391">Immunity</keyword>
<protein>
    <recommendedName>
        <fullName evidence="4">Ig-like domain-containing protein</fullName>
    </recommendedName>
</protein>